<evidence type="ECO:0000256" key="3">
    <source>
        <dbReference type="SAM" id="MobiDB-lite"/>
    </source>
</evidence>
<dbReference type="SUPFAM" id="SSF50985">
    <property type="entry name" value="RCC1/BLIP-II"/>
    <property type="match status" value="1"/>
</dbReference>
<feature type="region of interest" description="Disordered" evidence="3">
    <location>
        <begin position="924"/>
        <end position="993"/>
    </location>
</feature>
<dbReference type="PANTHER" id="PTHR22872:SF2">
    <property type="entry name" value="INHIBITOR OF BRUTON TYROSINE KINASE"/>
    <property type="match status" value="1"/>
</dbReference>
<dbReference type="PANTHER" id="PTHR22872">
    <property type="entry name" value="BTK-BINDING PROTEIN-RELATED"/>
    <property type="match status" value="1"/>
</dbReference>
<dbReference type="Pfam" id="PF00415">
    <property type="entry name" value="RCC1"/>
    <property type="match status" value="2"/>
</dbReference>
<gene>
    <name evidence="5" type="ORF">GSOID_T00001313001</name>
</gene>
<dbReference type="InterPro" id="IPR000408">
    <property type="entry name" value="Reg_chr_condens"/>
</dbReference>
<dbReference type="PROSITE" id="PS50097">
    <property type="entry name" value="BTB"/>
    <property type="match status" value="1"/>
</dbReference>
<dbReference type="InterPro" id="IPR051625">
    <property type="entry name" value="Signaling_Regulatory_Domain"/>
</dbReference>
<feature type="compositionally biased region" description="Basic and acidic residues" evidence="3">
    <location>
        <begin position="927"/>
        <end position="939"/>
    </location>
</feature>
<sequence>MVRLFLKQAQKYFLSWARNAEFLPDLEDCISIADDFFPKLLSESDENDVGIAHLISTESPEWLLEIIIRHPGIYLGPDRENGWNPAHRAAYFGNMRALKTLYSFDKKLFHLTDLTGATAIDFLTEQNVIQLPKNTVVVHASFSKFHGICLDSAGRVYSWGVQSNQKGRLGYAAPPAVLNPKRIVFPEAVKISYVATSDNHSVLISDNGRAYVFGSNSHGQLGLGGDTQFVESPRCVHVMNRKTKIQNFTKAAAGIFHSALINGNDVYTCGRDVGQLGHGLINKKYDVFTKIASLQDCGEITKVVSTDAAIAVLASRTIDSQSDRKSGDVWLIENGDSRKVLKVDGIIEISISGGRTKKSSDCAWRSSEPCIVILSRLQAAKNRQYGYIHIWKPSFGFFNPRTIQFSHPPPNIFPIVSASIFECGEKILLAGNDGQCYMAKFSREKVEKYDSAYVEKRVKENPKSICFYIQAEIKDPKQVELYDLERVHGASHVSKVFAEENGRTFALLRALPKVGKSEENAEESRSCDLKDDLLAYYQSGGSAGDFILNFQFFVDKDLFSLRFGETDLRNVEIIIKINLKSREDISQEDIWKVYHNEQISSGALKSEPVELSRLPEDVTIKCIDGEIKANNLVLLARSEYFRAMFGAGVSWKESSSLKVELEVQVDIMRSFVEFCYTDELPTASEYIGQLLVLSDRFLAQSLRSKCENALAIVLDTEICPKLAMSLFGFALETGAHYLASKCAKILVPNLVVLLETGAIDALGLDELEALSVFYKNEVFAQIERKMNENEEIELSNAEVLQELVKECKFVMKSPKQRRASRKISEKSELSSPNTPITPLKELSESLESSYITPKSKSRPQRTKLDLTSPKVLSPSSPKSWGEVVSPRRRSGSFSLKDIIEEDAKTTTPTRPVKIKGAFTPIRRKHAKGQDMLREERERAQQAASFSPQSPWGKARPVKIPDPCIGDPFPSPSTSFPVKSPSQFSPSPTVSKTDRLDEIIRKQSAAEQNRKKVKSKSIKTINIEERAIEELKAMYAEKFPYDIITVKRAHLDVSAPVWTKS</sequence>
<dbReference type="Pfam" id="PF00651">
    <property type="entry name" value="BTB"/>
    <property type="match status" value="1"/>
</dbReference>
<keyword evidence="6" id="KW-1185">Reference proteome</keyword>
<dbReference type="InterPro" id="IPR000210">
    <property type="entry name" value="BTB/POZ_dom"/>
</dbReference>
<feature type="repeat" description="RCC1" evidence="2">
    <location>
        <begin position="154"/>
        <end position="207"/>
    </location>
</feature>
<dbReference type="PROSITE" id="PS50012">
    <property type="entry name" value="RCC1_3"/>
    <property type="match status" value="2"/>
</dbReference>
<evidence type="ECO:0000256" key="1">
    <source>
        <dbReference type="ARBA" id="ARBA00022737"/>
    </source>
</evidence>
<keyword evidence="1" id="KW-0677">Repeat</keyword>
<evidence type="ECO:0000259" key="4">
    <source>
        <dbReference type="PROSITE" id="PS50097"/>
    </source>
</evidence>
<dbReference type="SMART" id="SM00225">
    <property type="entry name" value="BTB"/>
    <property type="match status" value="1"/>
</dbReference>
<dbReference type="Proteomes" id="UP000001307">
    <property type="component" value="Unassembled WGS sequence"/>
</dbReference>
<feature type="region of interest" description="Disordered" evidence="3">
    <location>
        <begin position="818"/>
        <end position="887"/>
    </location>
</feature>
<feature type="repeat" description="RCC1" evidence="2">
    <location>
        <begin position="208"/>
        <end position="264"/>
    </location>
</feature>
<reference evidence="5" key="1">
    <citation type="journal article" date="2010" name="Science">
        <title>Plasticity of animal genome architecture unmasked by rapid evolution of a pelagic tunicate.</title>
        <authorList>
            <person name="Denoeud F."/>
            <person name="Henriet S."/>
            <person name="Mungpakdee S."/>
            <person name="Aury J.M."/>
            <person name="Da Silva C."/>
            <person name="Brinkmann H."/>
            <person name="Mikhaleva J."/>
            <person name="Olsen L.C."/>
            <person name="Jubin C."/>
            <person name="Canestro C."/>
            <person name="Bouquet J.M."/>
            <person name="Danks G."/>
            <person name="Poulain J."/>
            <person name="Campsteijn C."/>
            <person name="Adamski M."/>
            <person name="Cross I."/>
            <person name="Yadetie F."/>
            <person name="Muffato M."/>
            <person name="Louis A."/>
            <person name="Butcher S."/>
            <person name="Tsagkogeorga G."/>
            <person name="Konrad A."/>
            <person name="Singh S."/>
            <person name="Jensen M.F."/>
            <person name="Cong E.H."/>
            <person name="Eikeseth-Otteraa H."/>
            <person name="Noel B."/>
            <person name="Anthouard V."/>
            <person name="Porcel B.M."/>
            <person name="Kachouri-Lafond R."/>
            <person name="Nishino A."/>
            <person name="Ugolini M."/>
            <person name="Chourrout P."/>
            <person name="Nishida H."/>
            <person name="Aasland R."/>
            <person name="Huzurbazar S."/>
            <person name="Westhof E."/>
            <person name="Delsuc F."/>
            <person name="Lehrach H."/>
            <person name="Reinhardt R."/>
            <person name="Weissenbach J."/>
            <person name="Roy S.W."/>
            <person name="Artiguenave F."/>
            <person name="Postlethwait J.H."/>
            <person name="Manak J.R."/>
            <person name="Thompson E.M."/>
            <person name="Jaillon O."/>
            <person name="Du Pasquier L."/>
            <person name="Boudinot P."/>
            <person name="Liberles D.A."/>
            <person name="Volff J.N."/>
            <person name="Philippe H."/>
            <person name="Lenhard B."/>
            <person name="Roest Crollius H."/>
            <person name="Wincker P."/>
            <person name="Chourrout D."/>
        </authorList>
    </citation>
    <scope>NUCLEOTIDE SEQUENCE [LARGE SCALE GENOMIC DNA]</scope>
</reference>
<accession>E4X4I6</accession>
<evidence type="ECO:0000256" key="2">
    <source>
        <dbReference type="PROSITE-ProRule" id="PRU00235"/>
    </source>
</evidence>
<feature type="domain" description="BTB" evidence="4">
    <location>
        <begin position="616"/>
        <end position="684"/>
    </location>
</feature>
<dbReference type="InParanoid" id="E4X4I6"/>
<dbReference type="InterPro" id="IPR011333">
    <property type="entry name" value="SKP1/BTB/POZ_sf"/>
</dbReference>
<dbReference type="AlphaFoldDB" id="E4X4I6"/>
<dbReference type="Gene3D" id="2.130.10.30">
    <property type="entry name" value="Regulator of chromosome condensation 1/beta-lactamase-inhibitor protein II"/>
    <property type="match status" value="1"/>
</dbReference>
<dbReference type="OrthoDB" id="1893551at2759"/>
<dbReference type="SUPFAM" id="SSF54695">
    <property type="entry name" value="POZ domain"/>
    <property type="match status" value="1"/>
</dbReference>
<feature type="compositionally biased region" description="Polar residues" evidence="3">
    <location>
        <begin position="971"/>
        <end position="990"/>
    </location>
</feature>
<proteinExistence type="predicted"/>
<evidence type="ECO:0000313" key="5">
    <source>
        <dbReference type="EMBL" id="CBY23976.1"/>
    </source>
</evidence>
<dbReference type="InterPro" id="IPR009091">
    <property type="entry name" value="RCC1/BLIP-II"/>
</dbReference>
<protein>
    <recommendedName>
        <fullName evidence="4">BTB domain-containing protein</fullName>
    </recommendedName>
</protein>
<organism evidence="5">
    <name type="scientific">Oikopleura dioica</name>
    <name type="common">Tunicate</name>
    <dbReference type="NCBI Taxonomy" id="34765"/>
    <lineage>
        <taxon>Eukaryota</taxon>
        <taxon>Metazoa</taxon>
        <taxon>Chordata</taxon>
        <taxon>Tunicata</taxon>
        <taxon>Appendicularia</taxon>
        <taxon>Copelata</taxon>
        <taxon>Oikopleuridae</taxon>
        <taxon>Oikopleura</taxon>
    </lineage>
</organism>
<evidence type="ECO:0000313" key="6">
    <source>
        <dbReference type="Proteomes" id="UP000001307"/>
    </source>
</evidence>
<name>E4X4I6_OIKDI</name>
<feature type="compositionally biased region" description="Low complexity" evidence="3">
    <location>
        <begin position="868"/>
        <end position="879"/>
    </location>
</feature>
<dbReference type="EMBL" id="FN653024">
    <property type="protein sequence ID" value="CBY23976.1"/>
    <property type="molecule type" value="Genomic_DNA"/>
</dbReference>
<dbReference type="Gene3D" id="3.30.710.10">
    <property type="entry name" value="Potassium Channel Kv1.1, Chain A"/>
    <property type="match status" value="1"/>
</dbReference>